<feature type="compositionally biased region" description="Basic and acidic residues" evidence="1">
    <location>
        <begin position="1"/>
        <end position="12"/>
    </location>
</feature>
<gene>
    <name evidence="3" type="ORF">Sya03_31590</name>
</gene>
<keyword evidence="2" id="KW-0472">Membrane</keyword>
<protein>
    <recommendedName>
        <fullName evidence="5">DUF4230 domain-containing protein</fullName>
    </recommendedName>
</protein>
<name>A0A8J4DJ52_9ACTN</name>
<keyword evidence="2" id="KW-0812">Transmembrane</keyword>
<evidence type="ECO:0000313" key="4">
    <source>
        <dbReference type="Proteomes" id="UP000652013"/>
    </source>
</evidence>
<sequence length="255" mass="27133">MTKPGDVDDPTKEWPAYAPGRAGASAPEPADPPEDAVAPPPPGRSGPVRLLVALGLVAALIAAAVVGFRLIVPNFDNPFSSERTDRSQPVLLQSMRDLSRFVGADGTFQVIVDIEDGRENIPDFLLGRRTLFVAAGTVEAYVDFSQIGDGAVTVSDDGKTAVVKLPPPQLGKAALDTDKSYVFSEERGLLTGIGDAIARDPNQQQEVYRLGEQRITEAATQSGLAQKAQDNTRKMLEGLLRSLGYTTVTVEFAAV</sequence>
<dbReference type="EMBL" id="BOOY01000025">
    <property type="protein sequence ID" value="GIJ03807.1"/>
    <property type="molecule type" value="Genomic_DNA"/>
</dbReference>
<evidence type="ECO:0000256" key="2">
    <source>
        <dbReference type="SAM" id="Phobius"/>
    </source>
</evidence>
<dbReference type="RefSeq" id="WP_203939071.1">
    <property type="nucleotide sequence ID" value="NZ_BAAAGJ010000002.1"/>
</dbReference>
<dbReference type="Proteomes" id="UP000652013">
    <property type="component" value="Unassembled WGS sequence"/>
</dbReference>
<proteinExistence type="predicted"/>
<keyword evidence="2" id="KW-1133">Transmembrane helix</keyword>
<keyword evidence="4" id="KW-1185">Reference proteome</keyword>
<dbReference type="AlphaFoldDB" id="A0A8J4DJ52"/>
<feature type="transmembrane region" description="Helical" evidence="2">
    <location>
        <begin position="50"/>
        <end position="72"/>
    </location>
</feature>
<accession>A0A8J4DJ52</accession>
<dbReference type="InterPro" id="IPR025324">
    <property type="entry name" value="DUF4230"/>
</dbReference>
<organism evidence="3 4">
    <name type="scientific">Spirilliplanes yamanashiensis</name>
    <dbReference type="NCBI Taxonomy" id="42233"/>
    <lineage>
        <taxon>Bacteria</taxon>
        <taxon>Bacillati</taxon>
        <taxon>Actinomycetota</taxon>
        <taxon>Actinomycetes</taxon>
        <taxon>Micromonosporales</taxon>
        <taxon>Micromonosporaceae</taxon>
        <taxon>Spirilliplanes</taxon>
    </lineage>
</organism>
<evidence type="ECO:0008006" key="5">
    <source>
        <dbReference type="Google" id="ProtNLM"/>
    </source>
</evidence>
<evidence type="ECO:0000313" key="3">
    <source>
        <dbReference type="EMBL" id="GIJ03807.1"/>
    </source>
</evidence>
<comment type="caution">
    <text evidence="3">The sequence shown here is derived from an EMBL/GenBank/DDBJ whole genome shotgun (WGS) entry which is preliminary data.</text>
</comment>
<feature type="region of interest" description="Disordered" evidence="1">
    <location>
        <begin position="1"/>
        <end position="42"/>
    </location>
</feature>
<evidence type="ECO:0000256" key="1">
    <source>
        <dbReference type="SAM" id="MobiDB-lite"/>
    </source>
</evidence>
<reference evidence="3" key="1">
    <citation type="submission" date="2021-01" db="EMBL/GenBank/DDBJ databases">
        <title>Whole genome shotgun sequence of Spirilliplanes yamanashiensis NBRC 15828.</title>
        <authorList>
            <person name="Komaki H."/>
            <person name="Tamura T."/>
        </authorList>
    </citation>
    <scope>NUCLEOTIDE SEQUENCE</scope>
    <source>
        <strain evidence="3">NBRC 15828</strain>
    </source>
</reference>
<dbReference type="Pfam" id="PF14014">
    <property type="entry name" value="DUF4230"/>
    <property type="match status" value="1"/>
</dbReference>